<dbReference type="Proteomes" id="UP001525890">
    <property type="component" value="Unassembled WGS sequence"/>
</dbReference>
<dbReference type="InterPro" id="IPR000600">
    <property type="entry name" value="ROK"/>
</dbReference>
<dbReference type="SUPFAM" id="SSF53067">
    <property type="entry name" value="Actin-like ATPase domain"/>
    <property type="match status" value="1"/>
</dbReference>
<gene>
    <name evidence="2" type="ORF">NG799_07810</name>
</gene>
<dbReference type="InterPro" id="IPR043129">
    <property type="entry name" value="ATPase_NBD"/>
</dbReference>
<dbReference type="PANTHER" id="PTHR18964">
    <property type="entry name" value="ROK (REPRESSOR, ORF, KINASE) FAMILY"/>
    <property type="match status" value="1"/>
</dbReference>
<accession>A0ABT2MNC0</accession>
<organism evidence="2 3">
    <name type="scientific">Laspinema palackyanum D2a</name>
    <dbReference type="NCBI Taxonomy" id="2953684"/>
    <lineage>
        <taxon>Bacteria</taxon>
        <taxon>Bacillati</taxon>
        <taxon>Cyanobacteriota</taxon>
        <taxon>Cyanophyceae</taxon>
        <taxon>Oscillatoriophycideae</taxon>
        <taxon>Oscillatoriales</taxon>
        <taxon>Laspinemataceae</taxon>
        <taxon>Laspinema</taxon>
        <taxon>Laspinema palackyanum</taxon>
    </lineage>
</organism>
<dbReference type="Pfam" id="PF00480">
    <property type="entry name" value="ROK"/>
    <property type="match status" value="1"/>
</dbReference>
<evidence type="ECO:0000256" key="1">
    <source>
        <dbReference type="ARBA" id="ARBA00006479"/>
    </source>
</evidence>
<name>A0ABT2MNC0_9CYAN</name>
<dbReference type="EMBL" id="JAMXFF010000008">
    <property type="protein sequence ID" value="MCT7966237.1"/>
    <property type="molecule type" value="Genomic_DNA"/>
</dbReference>
<keyword evidence="3" id="KW-1185">Reference proteome</keyword>
<evidence type="ECO:0000313" key="3">
    <source>
        <dbReference type="Proteomes" id="UP001525890"/>
    </source>
</evidence>
<protein>
    <submittedName>
        <fullName evidence="2">ROK family protein</fullName>
    </submittedName>
</protein>
<dbReference type="RefSeq" id="WP_368005887.1">
    <property type="nucleotide sequence ID" value="NZ_JAMXFF010000008.1"/>
</dbReference>
<comment type="similarity">
    <text evidence="1">Belongs to the ROK (NagC/XylR) family.</text>
</comment>
<reference evidence="2 3" key="1">
    <citation type="journal article" date="2022" name="Front. Microbiol.">
        <title>High genomic differentiation and limited gene flow indicate recent cryptic speciation within the genus Laspinema (cyanobacteria).</title>
        <authorList>
            <person name="Stanojkovic A."/>
            <person name="Skoupy S."/>
            <person name="Skaloud P."/>
            <person name="Dvorak P."/>
        </authorList>
    </citation>
    <scope>NUCLEOTIDE SEQUENCE [LARGE SCALE GENOMIC DNA]</scope>
    <source>
        <strain evidence="2 3">D2a</strain>
    </source>
</reference>
<dbReference type="Gene3D" id="3.30.420.40">
    <property type="match status" value="2"/>
</dbReference>
<sequence length="251" mass="26935">MVNQVESIKTLAVDIGGSGTKTIVLDAAGEAVTKRNRVPTPSPAKPEPVIEAIATLAKEQGEFHRVSVGFPGVVRNGIIYTAVNLDPDWVAFNLAEALTNVLEKPVRVCNDADIQGLGAISGIGVELTITLGTGFGSALFVNGALVPNLELGHHPFRKGDTYEEQLGRAALDKIGDKRWNRRLEKAIANLEHLFNYDRLYIGGGEAKKITFDLPTNVTIVPNITGLLGGIALWRELPSEVIRRSPSPSPSI</sequence>
<proteinExistence type="inferred from homology"/>
<dbReference type="CDD" id="cd24058">
    <property type="entry name" value="ASKHA_NBD_ROK_PPGK"/>
    <property type="match status" value="1"/>
</dbReference>
<evidence type="ECO:0000313" key="2">
    <source>
        <dbReference type="EMBL" id="MCT7966237.1"/>
    </source>
</evidence>
<comment type="caution">
    <text evidence="2">The sequence shown here is derived from an EMBL/GenBank/DDBJ whole genome shotgun (WGS) entry which is preliminary data.</text>
</comment>